<protein>
    <submittedName>
        <fullName evidence="5">Aspartic peptidase domain-containing protein</fullName>
    </submittedName>
</protein>
<dbReference type="AlphaFoldDB" id="A0A4P9W654"/>
<dbReference type="PRINTS" id="PR00792">
    <property type="entry name" value="PEPSIN"/>
</dbReference>
<evidence type="ECO:0000256" key="2">
    <source>
        <dbReference type="ARBA" id="ARBA00022750"/>
    </source>
</evidence>
<reference evidence="6" key="1">
    <citation type="journal article" date="2018" name="Nat. Microbiol.">
        <title>Leveraging single-cell genomics to expand the fungal tree of life.</title>
        <authorList>
            <person name="Ahrendt S.R."/>
            <person name="Quandt C.A."/>
            <person name="Ciobanu D."/>
            <person name="Clum A."/>
            <person name="Salamov A."/>
            <person name="Andreopoulos B."/>
            <person name="Cheng J.F."/>
            <person name="Woyke T."/>
            <person name="Pelin A."/>
            <person name="Henrissat B."/>
            <person name="Reynolds N.K."/>
            <person name="Benny G.L."/>
            <person name="Smith M.E."/>
            <person name="James T.Y."/>
            <person name="Grigoriev I.V."/>
        </authorList>
    </citation>
    <scope>NUCLEOTIDE SEQUENCE [LARGE SCALE GENOMIC DNA]</scope>
</reference>
<dbReference type="PANTHER" id="PTHR47966">
    <property type="entry name" value="BETA-SITE APP-CLEAVING ENZYME, ISOFORM A-RELATED"/>
    <property type="match status" value="1"/>
</dbReference>
<dbReference type="Proteomes" id="UP000269721">
    <property type="component" value="Unassembled WGS sequence"/>
</dbReference>
<feature type="non-terminal residue" evidence="5">
    <location>
        <position position="1"/>
    </location>
</feature>
<dbReference type="OrthoDB" id="2135668at2759"/>
<dbReference type="InterPro" id="IPR001461">
    <property type="entry name" value="Aspartic_peptidase_A1"/>
</dbReference>
<proteinExistence type="inferred from homology"/>
<accession>A0A4P9W654</accession>
<dbReference type="InterPro" id="IPR001969">
    <property type="entry name" value="Aspartic_peptidase_AS"/>
</dbReference>
<dbReference type="EMBL" id="KZ998373">
    <property type="protein sequence ID" value="RKO86230.1"/>
    <property type="molecule type" value="Genomic_DNA"/>
</dbReference>
<keyword evidence="2 3" id="KW-0064">Aspartyl protease</keyword>
<evidence type="ECO:0000313" key="5">
    <source>
        <dbReference type="EMBL" id="RKO86230.1"/>
    </source>
</evidence>
<keyword evidence="3" id="KW-0645">Protease</keyword>
<dbReference type="GO" id="GO:0006508">
    <property type="term" value="P:proteolysis"/>
    <property type="evidence" value="ECO:0007669"/>
    <property type="project" value="UniProtKB-KW"/>
</dbReference>
<dbReference type="Pfam" id="PF00026">
    <property type="entry name" value="Asp"/>
    <property type="match status" value="1"/>
</dbReference>
<dbReference type="Gene3D" id="2.40.70.10">
    <property type="entry name" value="Acid Proteases"/>
    <property type="match status" value="1"/>
</dbReference>
<feature type="domain" description="Peptidase A1" evidence="4">
    <location>
        <begin position="1"/>
        <end position="115"/>
    </location>
</feature>
<evidence type="ECO:0000256" key="3">
    <source>
        <dbReference type="RuleBase" id="RU000454"/>
    </source>
</evidence>
<dbReference type="GO" id="GO:0004190">
    <property type="term" value="F:aspartic-type endopeptidase activity"/>
    <property type="evidence" value="ECO:0007669"/>
    <property type="project" value="UniProtKB-KW"/>
</dbReference>
<keyword evidence="3" id="KW-0378">Hydrolase</keyword>
<dbReference type="SUPFAM" id="SSF50630">
    <property type="entry name" value="Acid proteases"/>
    <property type="match status" value="1"/>
</dbReference>
<dbReference type="InterPro" id="IPR033121">
    <property type="entry name" value="PEPTIDASE_A1"/>
</dbReference>
<sequence length="115" mass="11825">TSAIADTGTSLVALPTPMTESIWAAIGATPNNDGSNLASIDCNAAAPDVVFTFSNTPYAVPSSAYILPNGNGNCITGFVGGNDPSSNDPSPPAIFGDVFLRVWYSHYDVSGRRVG</sequence>
<feature type="non-terminal residue" evidence="5">
    <location>
        <position position="115"/>
    </location>
</feature>
<dbReference type="InterPro" id="IPR021109">
    <property type="entry name" value="Peptidase_aspartic_dom_sf"/>
</dbReference>
<dbReference type="PANTHER" id="PTHR47966:SF51">
    <property type="entry name" value="BETA-SITE APP-CLEAVING ENZYME, ISOFORM A-RELATED"/>
    <property type="match status" value="1"/>
</dbReference>
<evidence type="ECO:0000259" key="4">
    <source>
        <dbReference type="PROSITE" id="PS51767"/>
    </source>
</evidence>
<dbReference type="PROSITE" id="PS51767">
    <property type="entry name" value="PEPTIDASE_A1"/>
    <property type="match status" value="1"/>
</dbReference>
<evidence type="ECO:0000256" key="1">
    <source>
        <dbReference type="ARBA" id="ARBA00007447"/>
    </source>
</evidence>
<evidence type="ECO:0000313" key="6">
    <source>
        <dbReference type="Proteomes" id="UP000269721"/>
    </source>
</evidence>
<comment type="similarity">
    <text evidence="1 3">Belongs to the peptidase A1 family.</text>
</comment>
<dbReference type="PROSITE" id="PS00141">
    <property type="entry name" value="ASP_PROTEASE"/>
    <property type="match status" value="1"/>
</dbReference>
<gene>
    <name evidence="5" type="ORF">BDK51DRAFT_14230</name>
</gene>
<name>A0A4P9W654_9FUNG</name>
<keyword evidence="6" id="KW-1185">Reference proteome</keyword>
<organism evidence="5 6">
    <name type="scientific">Blyttiomyces helicus</name>
    <dbReference type="NCBI Taxonomy" id="388810"/>
    <lineage>
        <taxon>Eukaryota</taxon>
        <taxon>Fungi</taxon>
        <taxon>Fungi incertae sedis</taxon>
        <taxon>Chytridiomycota</taxon>
        <taxon>Chytridiomycota incertae sedis</taxon>
        <taxon>Chytridiomycetes</taxon>
        <taxon>Chytridiomycetes incertae sedis</taxon>
        <taxon>Blyttiomyces</taxon>
    </lineage>
</organism>